<comment type="similarity">
    <text evidence="4 16">Belongs to the MRE11/RAD32 family.</text>
</comment>
<keyword evidence="8 16" id="KW-0255">Endonuclease</keyword>
<evidence type="ECO:0000256" key="4">
    <source>
        <dbReference type="ARBA" id="ARBA00009028"/>
    </source>
</evidence>
<feature type="region of interest" description="Disordered" evidence="17">
    <location>
        <begin position="525"/>
        <end position="544"/>
    </location>
</feature>
<dbReference type="GO" id="GO:0000724">
    <property type="term" value="P:double-strand break repair via homologous recombination"/>
    <property type="evidence" value="ECO:0007669"/>
    <property type="project" value="TreeGrafter"/>
</dbReference>
<feature type="region of interest" description="Disordered" evidence="17">
    <location>
        <begin position="491"/>
        <end position="518"/>
    </location>
</feature>
<dbReference type="InterPro" id="IPR041796">
    <property type="entry name" value="Mre11_N"/>
</dbReference>
<dbReference type="InterPro" id="IPR007281">
    <property type="entry name" value="Mre11_DNA-bd"/>
</dbReference>
<gene>
    <name evidence="19" type="ORF">DEBURN_LOCUS8496</name>
</gene>
<dbReference type="GO" id="GO:0042138">
    <property type="term" value="P:meiotic DNA double-strand break formation"/>
    <property type="evidence" value="ECO:0007669"/>
    <property type="project" value="TreeGrafter"/>
</dbReference>
<evidence type="ECO:0000256" key="9">
    <source>
        <dbReference type="ARBA" id="ARBA00022763"/>
    </source>
</evidence>
<feature type="compositionally biased region" description="Basic residues" evidence="17">
    <location>
        <begin position="494"/>
        <end position="518"/>
    </location>
</feature>
<dbReference type="GO" id="GO:0030870">
    <property type="term" value="C:Mre11 complex"/>
    <property type="evidence" value="ECO:0007669"/>
    <property type="project" value="UniProtKB-UniRule"/>
</dbReference>
<evidence type="ECO:0000313" key="19">
    <source>
        <dbReference type="EMBL" id="CAG8579339.1"/>
    </source>
</evidence>
<evidence type="ECO:0000256" key="15">
    <source>
        <dbReference type="ARBA" id="ARBA00023254"/>
    </source>
</evidence>
<dbReference type="InterPro" id="IPR038487">
    <property type="entry name" value="Mre11_capping_dom"/>
</dbReference>
<comment type="caution">
    <text evidence="19">The sequence shown here is derived from an EMBL/GenBank/DDBJ whole genome shotgun (WGS) entry which is preliminary data.</text>
</comment>
<evidence type="ECO:0000256" key="16">
    <source>
        <dbReference type="PIRNR" id="PIRNR000882"/>
    </source>
</evidence>
<reference evidence="19" key="1">
    <citation type="submission" date="2021-06" db="EMBL/GenBank/DDBJ databases">
        <authorList>
            <person name="Kallberg Y."/>
            <person name="Tangrot J."/>
            <person name="Rosling A."/>
        </authorList>
    </citation>
    <scope>NUCLEOTIDE SEQUENCE</scope>
    <source>
        <strain evidence="19">AZ414A</strain>
    </source>
</reference>
<evidence type="ECO:0000256" key="14">
    <source>
        <dbReference type="ARBA" id="ARBA00023242"/>
    </source>
</evidence>
<keyword evidence="7" id="KW-0479">Metal-binding</keyword>
<dbReference type="GO" id="GO:0000014">
    <property type="term" value="F:single-stranded DNA endodeoxyribonuclease activity"/>
    <property type="evidence" value="ECO:0007669"/>
    <property type="project" value="TreeGrafter"/>
</dbReference>
<keyword evidence="15 16" id="KW-0469">Meiosis</keyword>
<dbReference type="Gene3D" id="3.30.110.110">
    <property type="entry name" value="Mre11, capping domain"/>
    <property type="match status" value="1"/>
</dbReference>
<dbReference type="EMBL" id="CAJVPK010001264">
    <property type="protein sequence ID" value="CAG8579339.1"/>
    <property type="molecule type" value="Genomic_DNA"/>
</dbReference>
<evidence type="ECO:0000256" key="7">
    <source>
        <dbReference type="ARBA" id="ARBA00022723"/>
    </source>
</evidence>
<evidence type="ECO:0000256" key="10">
    <source>
        <dbReference type="ARBA" id="ARBA00022801"/>
    </source>
</evidence>
<proteinExistence type="inferred from homology"/>
<evidence type="ECO:0000256" key="8">
    <source>
        <dbReference type="ARBA" id="ARBA00022759"/>
    </source>
</evidence>
<dbReference type="Pfam" id="PF00149">
    <property type="entry name" value="Metallophos"/>
    <property type="match status" value="1"/>
</dbReference>
<dbReference type="GO" id="GO:0008296">
    <property type="term" value="F:3'-5'-DNA exonuclease activity"/>
    <property type="evidence" value="ECO:0007669"/>
    <property type="project" value="InterPro"/>
</dbReference>
<evidence type="ECO:0000256" key="2">
    <source>
        <dbReference type="ARBA" id="ARBA00004123"/>
    </source>
</evidence>
<organism evidence="19 20">
    <name type="scientific">Diversispora eburnea</name>
    <dbReference type="NCBI Taxonomy" id="1213867"/>
    <lineage>
        <taxon>Eukaryota</taxon>
        <taxon>Fungi</taxon>
        <taxon>Fungi incertae sedis</taxon>
        <taxon>Mucoromycota</taxon>
        <taxon>Glomeromycotina</taxon>
        <taxon>Glomeromycetes</taxon>
        <taxon>Diversisporales</taxon>
        <taxon>Diversisporaceae</taxon>
        <taxon>Diversispora</taxon>
    </lineage>
</organism>
<name>A0A9N9BVK4_9GLOM</name>
<keyword evidence="12 16" id="KW-0234">DNA repair</keyword>
<dbReference type="SMART" id="SM01347">
    <property type="entry name" value="Mre11_DNA_bind"/>
    <property type="match status" value="1"/>
</dbReference>
<evidence type="ECO:0000256" key="13">
    <source>
        <dbReference type="ARBA" id="ARBA00023211"/>
    </source>
</evidence>
<keyword evidence="9 16" id="KW-0227">DNA damage</keyword>
<keyword evidence="5" id="KW-0158">Chromosome</keyword>
<evidence type="ECO:0000259" key="18">
    <source>
        <dbReference type="SMART" id="SM01347"/>
    </source>
</evidence>
<dbReference type="GO" id="GO:0007095">
    <property type="term" value="P:mitotic G2 DNA damage checkpoint signaling"/>
    <property type="evidence" value="ECO:0007669"/>
    <property type="project" value="TreeGrafter"/>
</dbReference>
<dbReference type="GO" id="GO:0035861">
    <property type="term" value="C:site of double-strand break"/>
    <property type="evidence" value="ECO:0007669"/>
    <property type="project" value="TreeGrafter"/>
</dbReference>
<comment type="subcellular location">
    <subcellularLocation>
        <location evidence="3">Chromosome</location>
    </subcellularLocation>
    <subcellularLocation>
        <location evidence="2 16">Nucleus</location>
    </subcellularLocation>
</comment>
<dbReference type="PANTHER" id="PTHR10139:SF1">
    <property type="entry name" value="DOUBLE-STRAND BREAK REPAIR PROTEIN MRE11"/>
    <property type="match status" value="1"/>
</dbReference>
<dbReference type="GO" id="GO:0030145">
    <property type="term" value="F:manganese ion binding"/>
    <property type="evidence" value="ECO:0007669"/>
    <property type="project" value="UniProtKB-UniRule"/>
</dbReference>
<dbReference type="AlphaFoldDB" id="A0A9N9BVK4"/>
<keyword evidence="6 16" id="KW-0540">Nuclease</keyword>
<dbReference type="GO" id="GO:0031573">
    <property type="term" value="P:mitotic intra-S DNA damage checkpoint signaling"/>
    <property type="evidence" value="ECO:0007669"/>
    <property type="project" value="TreeGrafter"/>
</dbReference>
<dbReference type="Pfam" id="PF04152">
    <property type="entry name" value="Mre11_DNA_bind"/>
    <property type="match status" value="1"/>
</dbReference>
<evidence type="ECO:0000256" key="1">
    <source>
        <dbReference type="ARBA" id="ARBA00001936"/>
    </source>
</evidence>
<dbReference type="SUPFAM" id="SSF56300">
    <property type="entry name" value="Metallo-dependent phosphatases"/>
    <property type="match status" value="1"/>
</dbReference>
<keyword evidence="10 16" id="KW-0378">Hydrolase</keyword>
<keyword evidence="14 16" id="KW-0539">Nucleus</keyword>
<keyword evidence="11 16" id="KW-0269">Exonuclease</keyword>
<protein>
    <recommendedName>
        <fullName evidence="16">Double-strand break repair protein</fullName>
    </recommendedName>
</protein>
<dbReference type="PIRSF" id="PIRSF000882">
    <property type="entry name" value="DSB_repair_MRE11"/>
    <property type="match status" value="1"/>
</dbReference>
<dbReference type="CDD" id="cd00840">
    <property type="entry name" value="MPP_Mre11_N"/>
    <property type="match status" value="1"/>
</dbReference>
<evidence type="ECO:0000256" key="17">
    <source>
        <dbReference type="SAM" id="MobiDB-lite"/>
    </source>
</evidence>
<evidence type="ECO:0000256" key="11">
    <source>
        <dbReference type="ARBA" id="ARBA00022839"/>
    </source>
</evidence>
<evidence type="ECO:0000313" key="20">
    <source>
        <dbReference type="Proteomes" id="UP000789706"/>
    </source>
</evidence>
<dbReference type="OrthoDB" id="30417at2759"/>
<sequence length="631" mass="72340">MEFERMTRNDSEDCLSILVATDNHLGYLEKDPIRGNDSLNTFKEILEIAKDQNVDMVLLGGDLFHDNKPSRKTLFETMKLLRSYCFGGKECNIELEGNLCALDILSVSGLVNYFGKAKEIDNIIINPVQIKKDGIKLALYGLGNMRDERLHRMFDEKNVKINKISSAPNDWFNLMVLHQNRVPHGPKNYIPETFLPSFMDLIIWGHEHDCRIDYEYNSEQGFYISQPGSSIATSLIEAKLEIRGPKQFCLERIRLRTVRPFVIGEIALKDIPDISPDDAPAITSALNSKVEELIEEAKDNWLEINDEVDESKFPLPLIRLRVDYTGEFGVFNNRQFGQNFVNRVANNQEILLFHRNKKISSSEMDVPENISQAVVNDLISECLETLDILPENALGESITHYVDKDDQDAIEDFYDEVIDNVRKQLNKDLTIADDKIVAEQAHKQKMLFFQRYAEMNPDERYNERTRNVREPRSLDDEFATDDDHHRIVTTNKGSRARGTKSTRGRGTRGRKKATTTRKKTINITDDDDFSFDSLRSTSTTNSTTSATKRAAALRSTAKVANILQKTWISSRKNRALEKEGSEIEGPPSKKSHTTQKSKVNISRPIESRMKLEDDFFEETSTRSSHNMRRNR</sequence>
<keyword evidence="13 16" id="KW-0464">Manganese</keyword>
<accession>A0A9N9BVK4</accession>
<dbReference type="InterPro" id="IPR029052">
    <property type="entry name" value="Metallo-depent_PP-like"/>
</dbReference>
<comment type="cofactor">
    <cofactor evidence="1 16">
        <name>Mn(2+)</name>
        <dbReference type="ChEBI" id="CHEBI:29035"/>
    </cofactor>
</comment>
<evidence type="ECO:0000256" key="6">
    <source>
        <dbReference type="ARBA" id="ARBA00022722"/>
    </source>
</evidence>
<dbReference type="InterPro" id="IPR004843">
    <property type="entry name" value="Calcineurin-like_PHP"/>
</dbReference>
<comment type="function">
    <text evidence="16">Core component of the MRN complex, which plays a central role in double-strand break (DSB) repair, DNA recombination, maintenance of telomere integrity and meiosis. The MRN complex is involved in the repair of DNA double-strand breaks (DSBs) via homologous recombination (HR), an error-free mechanism which primarily occurs during S and G2 phases. The complex (1) mediates the end resection of damaged DNA, which generates proper single-stranded DNA, a key initial steps in HR, and is (2) required for the recruitment of other repair factors and efficient activation of ATM and ATR upon DNA damage. Within the MRN complex, MRE11 possesses both single-strand endonuclease activity and double-strand-specific 3'-5' exonuclease activity. MRE11 first endonucleolytically cleaves the 5' strand at DNA DSB ends to prevent non-homologous end joining (NHEJ) and licence HR. It then generates a single-stranded DNA gap via 3' to 5' exonucleolytic degradation, which is required for single-strand invasion and recombination.</text>
</comment>
<keyword evidence="20" id="KW-1185">Reference proteome</keyword>
<dbReference type="GO" id="GO:0097552">
    <property type="term" value="P:mitochondrial double-strand break repair via homologous recombination"/>
    <property type="evidence" value="ECO:0007669"/>
    <property type="project" value="TreeGrafter"/>
</dbReference>
<evidence type="ECO:0000256" key="3">
    <source>
        <dbReference type="ARBA" id="ARBA00004286"/>
    </source>
</evidence>
<dbReference type="Gene3D" id="3.60.21.10">
    <property type="match status" value="2"/>
</dbReference>
<feature type="compositionally biased region" description="Low complexity" evidence="17">
    <location>
        <begin position="531"/>
        <end position="544"/>
    </location>
</feature>
<feature type="domain" description="Mre11 DNA-binding" evidence="18">
    <location>
        <begin position="248"/>
        <end position="401"/>
    </location>
</feature>
<evidence type="ECO:0000256" key="12">
    <source>
        <dbReference type="ARBA" id="ARBA00023204"/>
    </source>
</evidence>
<feature type="region of interest" description="Disordered" evidence="17">
    <location>
        <begin position="573"/>
        <end position="631"/>
    </location>
</feature>
<dbReference type="InterPro" id="IPR003701">
    <property type="entry name" value="Mre11"/>
</dbReference>
<dbReference type="GO" id="GO:0006303">
    <property type="term" value="P:double-strand break repair via nonhomologous end joining"/>
    <property type="evidence" value="ECO:0007669"/>
    <property type="project" value="TreeGrafter"/>
</dbReference>
<dbReference type="GO" id="GO:0000723">
    <property type="term" value="P:telomere maintenance"/>
    <property type="evidence" value="ECO:0007669"/>
    <property type="project" value="TreeGrafter"/>
</dbReference>
<evidence type="ECO:0000256" key="5">
    <source>
        <dbReference type="ARBA" id="ARBA00022454"/>
    </source>
</evidence>
<dbReference type="PANTHER" id="PTHR10139">
    <property type="entry name" value="DOUBLE-STRAND BREAK REPAIR PROTEIN MRE11"/>
    <property type="match status" value="1"/>
</dbReference>
<dbReference type="Proteomes" id="UP000789706">
    <property type="component" value="Unassembled WGS sequence"/>
</dbReference>